<comment type="subcellular location">
    <subcellularLocation>
        <location evidence="1 11">Cell membrane</location>
        <topology evidence="1 11">Multi-pass membrane protein</topology>
    </subcellularLocation>
</comment>
<dbReference type="InterPro" id="IPR048634">
    <property type="entry name" value="SecD_SecF_C"/>
</dbReference>
<feature type="transmembrane region" description="Helical" evidence="11">
    <location>
        <begin position="537"/>
        <end position="555"/>
    </location>
</feature>
<evidence type="ECO:0000256" key="5">
    <source>
        <dbReference type="ARBA" id="ARBA00022927"/>
    </source>
</evidence>
<protein>
    <recommendedName>
        <fullName evidence="10 11">Protein translocase subunit SecD</fullName>
    </recommendedName>
</protein>
<evidence type="ECO:0000313" key="16">
    <source>
        <dbReference type="EMBL" id="WMS87580.1"/>
    </source>
</evidence>
<feature type="transmembrane region" description="Helical" evidence="11">
    <location>
        <begin position="607"/>
        <end position="631"/>
    </location>
</feature>
<evidence type="ECO:0000256" key="8">
    <source>
        <dbReference type="ARBA" id="ARBA00023136"/>
    </source>
</evidence>
<dbReference type="HAMAP" id="MF_01463_B">
    <property type="entry name" value="SecD_B"/>
    <property type="match status" value="1"/>
</dbReference>
<comment type="similarity">
    <text evidence="9 11">Belongs to the SecD/SecF family. SecD subfamily.</text>
</comment>
<feature type="transmembrane region" description="Helical" evidence="11">
    <location>
        <begin position="508"/>
        <end position="531"/>
    </location>
</feature>
<evidence type="ECO:0000259" key="14">
    <source>
        <dbReference type="Pfam" id="PF21760"/>
    </source>
</evidence>
<evidence type="ECO:0000256" key="4">
    <source>
        <dbReference type="ARBA" id="ARBA00022692"/>
    </source>
</evidence>
<dbReference type="GO" id="GO:0043952">
    <property type="term" value="P:protein transport by the Sec complex"/>
    <property type="evidence" value="ECO:0007669"/>
    <property type="project" value="UniProtKB-UniRule"/>
</dbReference>
<dbReference type="PANTHER" id="PTHR30081:SF1">
    <property type="entry name" value="PROTEIN TRANSLOCASE SUBUNIT SECD"/>
    <property type="match status" value="1"/>
</dbReference>
<evidence type="ECO:0000256" key="1">
    <source>
        <dbReference type="ARBA" id="ARBA00004651"/>
    </source>
</evidence>
<feature type="domain" description="Protein translocase subunit SecDF P1" evidence="14">
    <location>
        <begin position="247"/>
        <end position="306"/>
    </location>
</feature>
<feature type="transmembrane region" description="Helical" evidence="11">
    <location>
        <begin position="20"/>
        <end position="38"/>
    </location>
</feature>
<evidence type="ECO:0000256" key="11">
    <source>
        <dbReference type="HAMAP-Rule" id="MF_01463"/>
    </source>
</evidence>
<dbReference type="GO" id="GO:0006605">
    <property type="term" value="P:protein targeting"/>
    <property type="evidence" value="ECO:0007669"/>
    <property type="project" value="UniProtKB-UniRule"/>
</dbReference>
<dbReference type="PRINTS" id="PR00702">
    <property type="entry name" value="ACRIFLAVINRP"/>
</dbReference>
<dbReference type="NCBIfam" id="TIGR00916">
    <property type="entry name" value="2A0604s01"/>
    <property type="match status" value="1"/>
</dbReference>
<feature type="transmembrane region" description="Helical" evidence="11">
    <location>
        <begin position="484"/>
        <end position="501"/>
    </location>
</feature>
<dbReference type="FunFam" id="1.20.1640.10:FF:000004">
    <property type="entry name" value="Protein translocase subunit SecD"/>
    <property type="match status" value="1"/>
</dbReference>
<evidence type="ECO:0000256" key="3">
    <source>
        <dbReference type="ARBA" id="ARBA00022475"/>
    </source>
</evidence>
<keyword evidence="5 11" id="KW-0653">Protein transport</keyword>
<evidence type="ECO:0000256" key="7">
    <source>
        <dbReference type="ARBA" id="ARBA00023010"/>
    </source>
</evidence>
<feature type="domain" description="SecDF P1 head subdomain" evidence="15">
    <location>
        <begin position="324"/>
        <end position="462"/>
    </location>
</feature>
<dbReference type="Pfam" id="PF21760">
    <property type="entry name" value="SecD_1st"/>
    <property type="match status" value="1"/>
</dbReference>
<dbReference type="Pfam" id="PF02355">
    <property type="entry name" value="SecD_SecF_C"/>
    <property type="match status" value="1"/>
</dbReference>
<dbReference type="InterPro" id="IPR022813">
    <property type="entry name" value="SecD/SecF_arch_bac"/>
</dbReference>
<dbReference type="Gene3D" id="3.30.1360.200">
    <property type="match status" value="1"/>
</dbReference>
<dbReference type="InterPro" id="IPR048631">
    <property type="entry name" value="SecD_1st"/>
</dbReference>
<feature type="transmembrane region" description="Helical" evidence="11">
    <location>
        <begin position="576"/>
        <end position="601"/>
    </location>
</feature>
<organism evidence="16 17">
    <name type="scientific">Pleionea litopenaei</name>
    <dbReference type="NCBI Taxonomy" id="3070815"/>
    <lineage>
        <taxon>Bacteria</taxon>
        <taxon>Pseudomonadati</taxon>
        <taxon>Pseudomonadota</taxon>
        <taxon>Gammaproteobacteria</taxon>
        <taxon>Oceanospirillales</taxon>
        <taxon>Pleioneaceae</taxon>
        <taxon>Pleionea</taxon>
    </lineage>
</organism>
<dbReference type="InterPro" id="IPR055344">
    <property type="entry name" value="SecD_SecF_C_bact"/>
</dbReference>
<evidence type="ECO:0000313" key="17">
    <source>
        <dbReference type="Proteomes" id="UP001239782"/>
    </source>
</evidence>
<keyword evidence="6 11" id="KW-1133">Transmembrane helix</keyword>
<dbReference type="KEGG" id="plei:Q9312_01325"/>
<dbReference type="GO" id="GO:0015450">
    <property type="term" value="F:protein-transporting ATPase activity"/>
    <property type="evidence" value="ECO:0007669"/>
    <property type="project" value="InterPro"/>
</dbReference>
<dbReference type="Pfam" id="PF13721">
    <property type="entry name" value="SecD-TM1"/>
    <property type="match status" value="1"/>
</dbReference>
<proteinExistence type="inferred from homology"/>
<dbReference type="InterPro" id="IPR005791">
    <property type="entry name" value="SecD"/>
</dbReference>
<reference evidence="16 17" key="1">
    <citation type="submission" date="2023-08" db="EMBL/GenBank/DDBJ databases">
        <title>Pleionea litopenaei sp. nov., isolated from stomach of juvenile Litopenaeus vannamei.</title>
        <authorList>
            <person name="Rho A.M."/>
            <person name="Hwang C.Y."/>
        </authorList>
    </citation>
    <scope>NUCLEOTIDE SEQUENCE [LARGE SCALE GENOMIC DNA]</scope>
    <source>
        <strain evidence="16 17">HL-JVS1</strain>
    </source>
</reference>
<comment type="subunit">
    <text evidence="11">Forms a complex with SecF. Part of the essential Sec protein translocation apparatus which comprises SecA, SecYEG and auxiliary proteins SecDF-YajC and YidC.</text>
</comment>
<keyword evidence="4 11" id="KW-0812">Transmembrane</keyword>
<evidence type="ECO:0000256" key="9">
    <source>
        <dbReference type="ARBA" id="ARBA00060774"/>
    </source>
</evidence>
<feature type="domain" description="Protein export membrane protein SecD/SecF C-terminal" evidence="12">
    <location>
        <begin position="464"/>
        <end position="624"/>
    </location>
</feature>
<keyword evidence="8 11" id="KW-0472">Membrane</keyword>
<dbReference type="InterPro" id="IPR022646">
    <property type="entry name" value="SecD/SecF_CS"/>
</dbReference>
<dbReference type="Gene3D" id="1.20.1640.10">
    <property type="entry name" value="Multidrug efflux transporter AcrB transmembrane domain"/>
    <property type="match status" value="1"/>
</dbReference>
<evidence type="ECO:0000256" key="6">
    <source>
        <dbReference type="ARBA" id="ARBA00022989"/>
    </source>
</evidence>
<comment type="function">
    <text evidence="11">Part of the Sec protein translocase complex. Interacts with the SecYEG preprotein conducting channel. SecDF uses the proton motive force (PMF) to complete protein translocation after the ATP-dependent function of SecA.</text>
</comment>
<evidence type="ECO:0000256" key="10">
    <source>
        <dbReference type="ARBA" id="ARBA00068220"/>
    </source>
</evidence>
<evidence type="ECO:0000259" key="12">
    <source>
        <dbReference type="Pfam" id="PF02355"/>
    </source>
</evidence>
<dbReference type="PANTHER" id="PTHR30081">
    <property type="entry name" value="PROTEIN-EXPORT MEMBRANE PROTEIN SEC"/>
    <property type="match status" value="1"/>
</dbReference>
<sequence length="645" mass="70214">MILGQPRHAPINTFPTWKYVMVLSIIFIGVLLALPNMYGEDFAVQISNKNGEPVSQELLDSIAKKVSDADVTVKSTELERGRGLIRLTSQEDQDLAKTAAYQFLNNHSDKNVSDDIVIAANLAPATPSWLANMGLRPMKLGLDLRGGVHFLLEVDLDDLFRREFEGLTSTIKTTLYEEDIHYQGVSNANTDSVVATFENVELQESAFAKLNPLLPEYEITEREVDGAHQLIFKMTEQKTREIRDIAVKKNITTLSNRINEIGVAEPLIQRSGSNRIIVQLPGIQDTAIARSIIGDTRTLEFRMVNEKVSLSQAMSGRVPYDSELIQESDGTSVLVYKDVLLDGEHVTGAKSDRDERGLPQISIRLDGTGGSIMANETGSRIGQRMAIILTEVSPIFKKDESGDFVKNDRGELIKVDEKIKKEAVSVATIQSTLSSSFRITGTFTPEYTSNLVLILKSGSLKAPIYIIEDSTVGPSLGQENIEKGTFSIFIGFILVLAFMLLRYRMFGLFANIALVCNLILIVGMMSMIGAVLTLPGMAGIVLTVGMAVDANVLIFERIREELKAGSAPAQAIHKGYDAALSTIADANVTTAIAALILFAVGTGPIKGFAITLLFGILTSMFTAIVGSRAMVNATYGGKAVKKIAI</sequence>
<evidence type="ECO:0000259" key="13">
    <source>
        <dbReference type="Pfam" id="PF13721"/>
    </source>
</evidence>
<dbReference type="FunFam" id="3.30.1360.200:FF:000001">
    <property type="entry name" value="Protein translocase subunit SecD"/>
    <property type="match status" value="1"/>
</dbReference>
<keyword evidence="7 11" id="KW-0811">Translocation</keyword>
<dbReference type="RefSeq" id="WP_309202721.1">
    <property type="nucleotide sequence ID" value="NZ_CP133548.1"/>
</dbReference>
<dbReference type="InterPro" id="IPR001036">
    <property type="entry name" value="Acrflvin-R"/>
</dbReference>
<feature type="domain" description="SecD export protein N-terminal TM" evidence="13">
    <location>
        <begin position="11"/>
        <end position="106"/>
    </location>
</feature>
<dbReference type="GO" id="GO:0065002">
    <property type="term" value="P:intracellular protein transmembrane transport"/>
    <property type="evidence" value="ECO:0007669"/>
    <property type="project" value="UniProtKB-UniRule"/>
</dbReference>
<dbReference type="SUPFAM" id="SSF82866">
    <property type="entry name" value="Multidrug efflux transporter AcrB transmembrane domain"/>
    <property type="match status" value="1"/>
</dbReference>
<dbReference type="Pfam" id="PF07549">
    <property type="entry name" value="Sec_GG"/>
    <property type="match status" value="1"/>
</dbReference>
<dbReference type="AlphaFoldDB" id="A0AA51X7Y2"/>
<evidence type="ECO:0000256" key="2">
    <source>
        <dbReference type="ARBA" id="ARBA00022448"/>
    </source>
</evidence>
<dbReference type="NCBIfam" id="TIGR01129">
    <property type="entry name" value="secD"/>
    <property type="match status" value="1"/>
</dbReference>
<accession>A0AA51X7Y2</accession>
<dbReference type="Proteomes" id="UP001239782">
    <property type="component" value="Chromosome"/>
</dbReference>
<keyword evidence="17" id="KW-1185">Reference proteome</keyword>
<name>A0AA51X7Y2_9GAMM</name>
<dbReference type="Pfam" id="PF22599">
    <property type="entry name" value="SecDF_P1_head"/>
    <property type="match status" value="1"/>
</dbReference>
<evidence type="ECO:0000259" key="15">
    <source>
        <dbReference type="Pfam" id="PF22599"/>
    </source>
</evidence>
<dbReference type="Gene3D" id="3.30.70.3400">
    <property type="match status" value="2"/>
</dbReference>
<dbReference type="GO" id="GO:0005886">
    <property type="term" value="C:plasma membrane"/>
    <property type="evidence" value="ECO:0007669"/>
    <property type="project" value="UniProtKB-SubCell"/>
</dbReference>
<gene>
    <name evidence="11 16" type="primary">secD</name>
    <name evidence="16" type="ORF">Q9312_01325</name>
</gene>
<keyword evidence="3 11" id="KW-1003">Cell membrane</keyword>
<dbReference type="EMBL" id="CP133548">
    <property type="protein sequence ID" value="WMS87580.1"/>
    <property type="molecule type" value="Genomic_DNA"/>
</dbReference>
<dbReference type="InterPro" id="IPR054384">
    <property type="entry name" value="SecDF_P1_head"/>
</dbReference>
<dbReference type="InterPro" id="IPR027398">
    <property type="entry name" value="SecD-TM"/>
</dbReference>
<keyword evidence="2 11" id="KW-0813">Transport</keyword>